<evidence type="ECO:0000313" key="2">
    <source>
        <dbReference type="EMBL" id="KKC34603.1"/>
    </source>
</evidence>
<dbReference type="AlphaFoldDB" id="A0A0F5Q136"/>
<reference evidence="2 4" key="1">
    <citation type="submission" date="2015-03" db="EMBL/GenBank/DDBJ databases">
        <authorList>
            <person name="Lepp D."/>
            <person name="Hassan Y.I."/>
            <person name="Li X.-Z."/>
            <person name="Zhou T."/>
        </authorList>
    </citation>
    <scope>NUCLEOTIDE SEQUENCE [LARGE SCALE GENOMIC DNA]</scope>
    <source>
        <strain evidence="2 4">Cr7-05</strain>
    </source>
</reference>
<gene>
    <name evidence="3" type="ORF">SAMN04488059_11736</name>
    <name evidence="2" type="ORF">WH91_01770</name>
</gene>
<name>A0A0F5Q136_9HYPH</name>
<evidence type="ECO:0000256" key="1">
    <source>
        <dbReference type="SAM" id="MobiDB-lite"/>
    </source>
</evidence>
<sequence>MSRQFSKVSPAVWGSKRFVSLPTTEAKLLYLYFLSNEHNNSAGAYRVREGYALADLGWQREVYRQCVANLVEAELVAYDDEAEEVYVLRWFKHNPPQNEKHAQGCKRIIFELDSQRIAELAMLDFEDVEGRRNPPAALQQTPVSSALRSQLAGPAKRAF</sequence>
<feature type="region of interest" description="Disordered" evidence="1">
    <location>
        <begin position="133"/>
        <end position="159"/>
    </location>
</feature>
<feature type="compositionally biased region" description="Polar residues" evidence="1">
    <location>
        <begin position="138"/>
        <end position="148"/>
    </location>
</feature>
<accession>A0A0F5Q136</accession>
<evidence type="ECO:0000313" key="3">
    <source>
        <dbReference type="EMBL" id="SFD00541.1"/>
    </source>
</evidence>
<dbReference type="STRING" id="728005.SAMN04488059_11736"/>
<reference evidence="3 5" key="2">
    <citation type="submission" date="2016-10" db="EMBL/GenBank/DDBJ databases">
        <authorList>
            <person name="de Groot N.N."/>
        </authorList>
    </citation>
    <scope>NUCLEOTIDE SEQUENCE [LARGE SCALE GENOMIC DNA]</scope>
    <source>
        <strain evidence="3 5">CGMCC 1.10210</strain>
    </source>
</reference>
<evidence type="ECO:0000313" key="4">
    <source>
        <dbReference type="Proteomes" id="UP000033519"/>
    </source>
</evidence>
<protein>
    <submittedName>
        <fullName evidence="3">Uncharacterized protein</fullName>
    </submittedName>
</protein>
<organism evidence="3 5">
    <name type="scientific">Devosia psychrophila</name>
    <dbReference type="NCBI Taxonomy" id="728005"/>
    <lineage>
        <taxon>Bacteria</taxon>
        <taxon>Pseudomonadati</taxon>
        <taxon>Pseudomonadota</taxon>
        <taxon>Alphaproteobacteria</taxon>
        <taxon>Hyphomicrobiales</taxon>
        <taxon>Devosiaceae</taxon>
        <taxon>Devosia</taxon>
    </lineage>
</organism>
<keyword evidence="4" id="KW-1185">Reference proteome</keyword>
<evidence type="ECO:0000313" key="5">
    <source>
        <dbReference type="Proteomes" id="UP000182258"/>
    </source>
</evidence>
<dbReference type="EMBL" id="FOMB01000017">
    <property type="protein sequence ID" value="SFD00541.1"/>
    <property type="molecule type" value="Genomic_DNA"/>
</dbReference>
<dbReference type="OrthoDB" id="9151463at2"/>
<dbReference type="Proteomes" id="UP000033519">
    <property type="component" value="Unassembled WGS sequence"/>
</dbReference>
<proteinExistence type="predicted"/>
<dbReference type="EMBL" id="LAPV01000011">
    <property type="protein sequence ID" value="KKC34603.1"/>
    <property type="molecule type" value="Genomic_DNA"/>
</dbReference>
<dbReference type="PATRIC" id="fig|728005.3.peg.115"/>
<dbReference type="RefSeq" id="WP_046169296.1">
    <property type="nucleotide sequence ID" value="NZ_FOMB01000017.1"/>
</dbReference>
<dbReference type="Proteomes" id="UP000182258">
    <property type="component" value="Unassembled WGS sequence"/>
</dbReference>